<dbReference type="EMBL" id="MU853583">
    <property type="protein sequence ID" value="KAK4143754.1"/>
    <property type="molecule type" value="Genomic_DNA"/>
</dbReference>
<sequence length="105" mass="10910">MYTGHQAAAAGFSKSAAAPSCAAAGGAQENPAAESALPTLTTPSTTGSCRQTAAEAARILTVKIDALTAEVNRTQNILITHTKYNNQNIDCWFCRKAEQLANGNV</sequence>
<proteinExistence type="predicted"/>
<comment type="caution">
    <text evidence="1">The sequence shown here is derived from an EMBL/GenBank/DDBJ whole genome shotgun (WGS) entry which is preliminary data.</text>
</comment>
<evidence type="ECO:0000313" key="2">
    <source>
        <dbReference type="Proteomes" id="UP001302676"/>
    </source>
</evidence>
<name>A0AAN6ZN33_9PEZI</name>
<organism evidence="1 2">
    <name type="scientific">Dichotomopilus funicola</name>
    <dbReference type="NCBI Taxonomy" id="1934379"/>
    <lineage>
        <taxon>Eukaryota</taxon>
        <taxon>Fungi</taxon>
        <taxon>Dikarya</taxon>
        <taxon>Ascomycota</taxon>
        <taxon>Pezizomycotina</taxon>
        <taxon>Sordariomycetes</taxon>
        <taxon>Sordariomycetidae</taxon>
        <taxon>Sordariales</taxon>
        <taxon>Chaetomiaceae</taxon>
        <taxon>Dichotomopilus</taxon>
    </lineage>
</organism>
<dbReference type="AlphaFoldDB" id="A0AAN6ZN33"/>
<gene>
    <name evidence="1" type="ORF">C8A04DRAFT_28538</name>
</gene>
<evidence type="ECO:0000313" key="1">
    <source>
        <dbReference type="EMBL" id="KAK4143754.1"/>
    </source>
</evidence>
<reference evidence="1" key="1">
    <citation type="journal article" date="2023" name="Mol. Phylogenet. Evol.">
        <title>Genome-scale phylogeny and comparative genomics of the fungal order Sordariales.</title>
        <authorList>
            <person name="Hensen N."/>
            <person name="Bonometti L."/>
            <person name="Westerberg I."/>
            <person name="Brannstrom I.O."/>
            <person name="Guillou S."/>
            <person name="Cros-Aarteil S."/>
            <person name="Calhoun S."/>
            <person name="Haridas S."/>
            <person name="Kuo A."/>
            <person name="Mondo S."/>
            <person name="Pangilinan J."/>
            <person name="Riley R."/>
            <person name="LaButti K."/>
            <person name="Andreopoulos B."/>
            <person name="Lipzen A."/>
            <person name="Chen C."/>
            <person name="Yan M."/>
            <person name="Daum C."/>
            <person name="Ng V."/>
            <person name="Clum A."/>
            <person name="Steindorff A."/>
            <person name="Ohm R.A."/>
            <person name="Martin F."/>
            <person name="Silar P."/>
            <person name="Natvig D.O."/>
            <person name="Lalanne C."/>
            <person name="Gautier V."/>
            <person name="Ament-Velasquez S.L."/>
            <person name="Kruys A."/>
            <person name="Hutchinson M.I."/>
            <person name="Powell A.J."/>
            <person name="Barry K."/>
            <person name="Miller A.N."/>
            <person name="Grigoriev I.V."/>
            <person name="Debuchy R."/>
            <person name="Gladieux P."/>
            <person name="Hiltunen Thoren M."/>
            <person name="Johannesson H."/>
        </authorList>
    </citation>
    <scope>NUCLEOTIDE SEQUENCE</scope>
    <source>
        <strain evidence="1">CBS 141.50</strain>
    </source>
</reference>
<accession>A0AAN6ZN33</accession>
<reference evidence="1" key="2">
    <citation type="submission" date="2023-05" db="EMBL/GenBank/DDBJ databases">
        <authorList>
            <consortium name="Lawrence Berkeley National Laboratory"/>
            <person name="Steindorff A."/>
            <person name="Hensen N."/>
            <person name="Bonometti L."/>
            <person name="Westerberg I."/>
            <person name="Brannstrom I.O."/>
            <person name="Guillou S."/>
            <person name="Cros-Aarteil S."/>
            <person name="Calhoun S."/>
            <person name="Haridas S."/>
            <person name="Kuo A."/>
            <person name="Mondo S."/>
            <person name="Pangilinan J."/>
            <person name="Riley R."/>
            <person name="Labutti K."/>
            <person name="Andreopoulos B."/>
            <person name="Lipzen A."/>
            <person name="Chen C."/>
            <person name="Yanf M."/>
            <person name="Daum C."/>
            <person name="Ng V."/>
            <person name="Clum A."/>
            <person name="Ohm R."/>
            <person name="Martin F."/>
            <person name="Silar P."/>
            <person name="Natvig D."/>
            <person name="Lalanne C."/>
            <person name="Gautier V."/>
            <person name="Ament-Velasquez S.L."/>
            <person name="Kruys A."/>
            <person name="Hutchinson M.I."/>
            <person name="Powell A.J."/>
            <person name="Barry K."/>
            <person name="Miller A.N."/>
            <person name="Grigoriev I.V."/>
            <person name="Debuchy R."/>
            <person name="Gladieux P."/>
            <person name="Thoren M.H."/>
            <person name="Johannesson H."/>
        </authorList>
    </citation>
    <scope>NUCLEOTIDE SEQUENCE</scope>
    <source>
        <strain evidence="1">CBS 141.50</strain>
    </source>
</reference>
<dbReference type="RefSeq" id="XP_062637125.1">
    <property type="nucleotide sequence ID" value="XM_062780675.1"/>
</dbReference>
<dbReference type="GeneID" id="87817288"/>
<dbReference type="Proteomes" id="UP001302676">
    <property type="component" value="Unassembled WGS sequence"/>
</dbReference>
<keyword evidence="2" id="KW-1185">Reference proteome</keyword>
<protein>
    <submittedName>
        <fullName evidence="1">Uncharacterized protein</fullName>
    </submittedName>
</protein>